<evidence type="ECO:0000313" key="1">
    <source>
        <dbReference type="Proteomes" id="UP000887565"/>
    </source>
</evidence>
<organism evidence="1 2">
    <name type="scientific">Romanomermis culicivorax</name>
    <name type="common">Nematode worm</name>
    <dbReference type="NCBI Taxonomy" id="13658"/>
    <lineage>
        <taxon>Eukaryota</taxon>
        <taxon>Metazoa</taxon>
        <taxon>Ecdysozoa</taxon>
        <taxon>Nematoda</taxon>
        <taxon>Enoplea</taxon>
        <taxon>Dorylaimia</taxon>
        <taxon>Mermithida</taxon>
        <taxon>Mermithoidea</taxon>
        <taxon>Mermithidae</taxon>
        <taxon>Romanomermis</taxon>
    </lineage>
</organism>
<name>A0A915HGC2_ROMCU</name>
<reference evidence="2" key="1">
    <citation type="submission" date="2022-11" db="UniProtKB">
        <authorList>
            <consortium name="WormBaseParasite"/>
        </authorList>
    </citation>
    <scope>IDENTIFICATION</scope>
</reference>
<dbReference type="Proteomes" id="UP000887565">
    <property type="component" value="Unplaced"/>
</dbReference>
<evidence type="ECO:0000313" key="2">
    <source>
        <dbReference type="WBParaSite" id="nRc.2.0.1.t00663-RA"/>
    </source>
</evidence>
<keyword evidence="1" id="KW-1185">Reference proteome</keyword>
<protein>
    <submittedName>
        <fullName evidence="2">Apolipoprotein B</fullName>
    </submittedName>
</protein>
<sequence>VKTEVKLPEKNQKKNYPKNLKKAFFTQNVVILDNNQTYYFIAWSPAVPYLLNVVNPHHFPKALDSILNSDSDHTPILKNYFQMAAAVTDTIDQILDIGDARSIDTILTNRFNGIFENSYDLAPVNFKPNAFVYMVYSALLTLPSTKKMITKNIEGILVNKGRNNLKVIISYGTEDDTFKLKCINFDAQIVPKFEPWSSMVVKEAYMKMKMWKKFHTQPDKFKDAFTEMHHVTFNYVTIDETTRITVSITKSKINVDSDFITNPGSGNNFVQITPIIGVPSWRANIQQLESSSLNDVKTSSYALVKALITQYHTLFLRAKLSPIEKNFGFFVIGSLELNWAQSSHLRIKPLTNFPAHGFSEIMIKHDPPLKPWISTSIPIVVKFIHNTATDDLSAKSKISSLATSIVKDEKFIVVGIDFDRLIASLPKYTGQLWNDLPTYTTVQEVENRPIKNFVHELLSMNFQYDAHRMMPALDRFIREQNQNEERGFQSYFLGELMSYDEQKLVKYVYHHGLLRETATTFTFKVEGSDRGILIDILKWPDNKRMDENTKRFVNEYINKIAPVDKLNMKKVTRLVLGPIQKGITYMGELDTVDYADVQKQLTGFWENVATVNPDALLKYFEDSEEGFQRIDNKNELHTMLSILKTNLFQYKGVMSSADIGHFLNGIFSERKKIVYEDFFGVMKDDNSPIFFSIVDAPNQDHHVKLNNKMNEIEEKYLLEYTYNEFRRKTDFISIAHDNDDAEFSLSKLTSYGSRKSIFESCISRVKRNALVKCGGYEQINEASYREDSGIKAKIKFHLDVVGKVSKFLMQGQIFKDMISALIRGDYKSFALNTAFLTMGPLMESLSIRIAAKGVSFGASLLGVSMIFAAPFMARLPMIGFIGYDLIQQVRDYKNGNSDALVNIAGDSSILAIEFTTATVEGAEGLGLVAGVADFLGPVGLAIGTAIFIGVDIYSSSNGEFVADNYIDLTTNVSKNVMKSDSNANLVCSDSSKLKTAVQMHVLNCRRAFGYESSLSAGGSAVIMLANGTDTAVTFKDEPTLFLIGDGVKFVTGSLASDTFILKGEVTVGYLNGHSGRNILNIAEYAKKRDHIVVDMLHGHVEFDHTYLEIQEIHNLIGRPFLQEFVQCHCETKFLDTQGGVNNTHPDDITIVLIKNCTYEMSIKLDGHVTVHNNALNGEFKYFTSRYPHLLYIVPEIGAVILNQCLQLQYSIMLTKNTAT</sequence>
<dbReference type="WBParaSite" id="nRc.2.0.1.t00663-RA">
    <property type="protein sequence ID" value="nRc.2.0.1.t00663-RA"/>
    <property type="gene ID" value="nRc.2.0.1.g00663"/>
</dbReference>
<dbReference type="AlphaFoldDB" id="A0A915HGC2"/>
<accession>A0A915HGC2</accession>
<proteinExistence type="predicted"/>